<dbReference type="Proteomes" id="UP001303046">
    <property type="component" value="Unassembled WGS sequence"/>
</dbReference>
<organism evidence="2 3">
    <name type="scientific">Necator americanus</name>
    <name type="common">Human hookworm</name>
    <dbReference type="NCBI Taxonomy" id="51031"/>
    <lineage>
        <taxon>Eukaryota</taxon>
        <taxon>Metazoa</taxon>
        <taxon>Ecdysozoa</taxon>
        <taxon>Nematoda</taxon>
        <taxon>Chromadorea</taxon>
        <taxon>Rhabditida</taxon>
        <taxon>Rhabditina</taxon>
        <taxon>Rhabditomorpha</taxon>
        <taxon>Strongyloidea</taxon>
        <taxon>Ancylostomatidae</taxon>
        <taxon>Bunostominae</taxon>
        <taxon>Necator</taxon>
    </lineage>
</organism>
<comment type="caution">
    <text evidence="2">The sequence shown here is derived from an EMBL/GenBank/DDBJ whole genome shotgun (WGS) entry which is preliminary data.</text>
</comment>
<evidence type="ECO:0000313" key="2">
    <source>
        <dbReference type="EMBL" id="KAK6729765.1"/>
    </source>
</evidence>
<sequence>MDMIGYGFALMLSDALPLKLCQMLLEDFNIYFKKSRVQLIVEMESGHHNTMEAREELCDPGGTGICAVNAEEKKTRRSLRGRRSSIKVVAEGSSPGVVVAPLSESILSNARINPTTQLINKRDTIAAYIGHLQAEKNDWENRIESRKQLWQRAKRIADRGLERRRMERIPVNELGRVDGMQKPRYTLNRIVRAFNKQNEDLYEQKSMNELLSRRTVLKDSLKEAKVKATSLNNLLKAESKTELQSLMQWWGNLKKTEEMRITRIQAKLARLEAQEATLNQTFCILSL</sequence>
<evidence type="ECO:0000256" key="1">
    <source>
        <dbReference type="SAM" id="Coils"/>
    </source>
</evidence>
<accession>A0ABR1BX09</accession>
<gene>
    <name evidence="2" type="primary">Necator_chrI.g2803</name>
    <name evidence="2" type="ORF">RB195_006675</name>
</gene>
<name>A0ABR1BX09_NECAM</name>
<reference evidence="2 3" key="1">
    <citation type="submission" date="2023-08" db="EMBL/GenBank/DDBJ databases">
        <title>A Necator americanus chromosomal reference genome.</title>
        <authorList>
            <person name="Ilik V."/>
            <person name="Petrzelkova K.J."/>
            <person name="Pardy F."/>
            <person name="Fuh T."/>
            <person name="Niatou-Singa F.S."/>
            <person name="Gouil Q."/>
            <person name="Baker L."/>
            <person name="Ritchie M.E."/>
            <person name="Jex A.R."/>
            <person name="Gazzola D."/>
            <person name="Li H."/>
            <person name="Toshio Fujiwara R."/>
            <person name="Zhan B."/>
            <person name="Aroian R.V."/>
            <person name="Pafco B."/>
            <person name="Schwarz E.M."/>
        </authorList>
    </citation>
    <scope>NUCLEOTIDE SEQUENCE [LARGE SCALE GENOMIC DNA]</scope>
    <source>
        <strain evidence="2 3">Aroian</strain>
        <tissue evidence="2">Whole animal</tissue>
    </source>
</reference>
<dbReference type="EMBL" id="JAVFWL010000001">
    <property type="protein sequence ID" value="KAK6729765.1"/>
    <property type="molecule type" value="Genomic_DNA"/>
</dbReference>
<feature type="coiled-coil region" evidence="1">
    <location>
        <begin position="254"/>
        <end position="281"/>
    </location>
</feature>
<keyword evidence="1" id="KW-0175">Coiled coil</keyword>
<protein>
    <submittedName>
        <fullName evidence="2">Uncharacterized protein</fullName>
    </submittedName>
</protein>
<proteinExistence type="predicted"/>
<evidence type="ECO:0000313" key="3">
    <source>
        <dbReference type="Proteomes" id="UP001303046"/>
    </source>
</evidence>
<keyword evidence="3" id="KW-1185">Reference proteome</keyword>